<comment type="subcellular location">
    <subcellularLocation>
        <location evidence="2">Endoplasmic reticulum membrane</location>
        <topology evidence="2">Multi-pass membrane protein</topology>
    </subcellularLocation>
</comment>
<evidence type="ECO:0000256" key="10">
    <source>
        <dbReference type="SAM" id="MobiDB-lite"/>
    </source>
</evidence>
<dbReference type="PANTHER" id="PTHR13399">
    <property type="entry name" value="TRANSLOCON-ASSOCIATED PROTEIN TRAP , GAMMA SUBUNIT"/>
    <property type="match status" value="1"/>
</dbReference>
<accession>A0AA47P9S2</accession>
<evidence type="ECO:0000256" key="8">
    <source>
        <dbReference type="ARBA" id="ARBA00023136"/>
    </source>
</evidence>
<protein>
    <recommendedName>
        <fullName evidence="4">Translocon-associated protein subunit gamma</fullName>
    </recommendedName>
    <alternativeName>
        <fullName evidence="9">Signal sequence receptor subunit gamma</fullName>
    </alternativeName>
</protein>
<evidence type="ECO:0000256" key="5">
    <source>
        <dbReference type="ARBA" id="ARBA00022692"/>
    </source>
</evidence>
<dbReference type="GO" id="GO:0005789">
    <property type="term" value="C:endoplasmic reticulum membrane"/>
    <property type="evidence" value="ECO:0007669"/>
    <property type="project" value="UniProtKB-SubCell"/>
</dbReference>
<name>A0AA47P9S2_MERPO</name>
<gene>
    <name evidence="12" type="primary">SSR3</name>
    <name evidence="12" type="ORF">N1851_000418</name>
</gene>
<dbReference type="InterPro" id="IPR009779">
    <property type="entry name" value="SSR3"/>
</dbReference>
<keyword evidence="5 11" id="KW-0812">Transmembrane</keyword>
<keyword evidence="8 11" id="KW-0472">Membrane</keyword>
<dbReference type="Proteomes" id="UP001174136">
    <property type="component" value="Unassembled WGS sequence"/>
</dbReference>
<evidence type="ECO:0000256" key="2">
    <source>
        <dbReference type="ARBA" id="ARBA00004477"/>
    </source>
</evidence>
<feature type="transmembrane region" description="Helical" evidence="11">
    <location>
        <begin position="240"/>
        <end position="259"/>
    </location>
</feature>
<evidence type="ECO:0000256" key="7">
    <source>
        <dbReference type="ARBA" id="ARBA00022989"/>
    </source>
</evidence>
<keyword evidence="6" id="KW-0256">Endoplasmic reticulum</keyword>
<evidence type="ECO:0000256" key="3">
    <source>
        <dbReference type="ARBA" id="ARBA00007990"/>
    </source>
</evidence>
<evidence type="ECO:0000256" key="9">
    <source>
        <dbReference type="ARBA" id="ARBA00030917"/>
    </source>
</evidence>
<comment type="function">
    <text evidence="1">TRAP proteins are part of a complex whose function is to bind calcium to the ER membrane and thereby regulate the retention of ER resident proteins.</text>
</comment>
<feature type="transmembrane region" description="Helical" evidence="11">
    <location>
        <begin position="162"/>
        <end position="179"/>
    </location>
</feature>
<feature type="compositionally biased region" description="Polar residues" evidence="10">
    <location>
        <begin position="1"/>
        <end position="31"/>
    </location>
</feature>
<dbReference type="GO" id="GO:0006614">
    <property type="term" value="P:SRP-dependent cotranslational protein targeting to membrane"/>
    <property type="evidence" value="ECO:0007669"/>
    <property type="project" value="InterPro"/>
</dbReference>
<reference evidence="12" key="1">
    <citation type="journal article" date="2023" name="Front. Mar. Sci.">
        <title>A new Merluccius polli reference genome to investigate the effects of global change in West African waters.</title>
        <authorList>
            <person name="Mateo J.L."/>
            <person name="Blanco-Fernandez C."/>
            <person name="Garcia-Vazquez E."/>
            <person name="Machado-Schiaffino G."/>
        </authorList>
    </citation>
    <scope>NUCLEOTIDE SEQUENCE</scope>
    <source>
        <strain evidence="12">C29</strain>
        <tissue evidence="12">Fin</tissue>
    </source>
</reference>
<comment type="caution">
    <text evidence="12">The sequence shown here is derived from an EMBL/GenBank/DDBJ whole genome shotgun (WGS) entry which is preliminary data.</text>
</comment>
<evidence type="ECO:0000313" key="13">
    <source>
        <dbReference type="Proteomes" id="UP001174136"/>
    </source>
</evidence>
<dbReference type="AlphaFoldDB" id="A0AA47P9S2"/>
<evidence type="ECO:0000256" key="11">
    <source>
        <dbReference type="SAM" id="Phobius"/>
    </source>
</evidence>
<keyword evidence="13" id="KW-1185">Reference proteome</keyword>
<dbReference type="Pfam" id="PF07074">
    <property type="entry name" value="TRAP-gamma"/>
    <property type="match status" value="1"/>
</dbReference>
<keyword evidence="7 11" id="KW-1133">Transmembrane helix</keyword>
<feature type="region of interest" description="Disordered" evidence="10">
    <location>
        <begin position="82"/>
        <end position="114"/>
    </location>
</feature>
<proteinExistence type="inferred from homology"/>
<sequence length="276" mass="31536">MFSQAAVTPSGRSRTNHNKTPTRPPGGSTQQHHPHHQPFRSTAGASLPVWVGIYFRVSADAPFPNPPLVRYVSVLHFLPSSPYQDQDQDQDLTGSPPRQKLTMAPKGSSKQQSEEDLLLQDFSRNLSAKSTALFYGNALIVSAIPIWLFWRIWHMDLVQSAVLYAVMTLVSTYLVAFAYKNVKFVLKHKVAQKREDAVSKEVTRKLSEADNRKMSRKEKDERILWKKNEVADYEATTFSIFYNNTLFLVLVIIASFFLLKNFNPTVYPFSPKWDLR</sequence>
<feature type="transmembrane region" description="Helical" evidence="11">
    <location>
        <begin position="132"/>
        <end position="150"/>
    </location>
</feature>
<dbReference type="PANTHER" id="PTHR13399:SF2">
    <property type="entry name" value="TRANSLOCON-ASSOCIATED PROTEIN SUBUNIT GAMMA"/>
    <property type="match status" value="1"/>
</dbReference>
<evidence type="ECO:0000256" key="6">
    <source>
        <dbReference type="ARBA" id="ARBA00022824"/>
    </source>
</evidence>
<comment type="similarity">
    <text evidence="3">Belongs to the TRAP-gamma family.</text>
</comment>
<feature type="region of interest" description="Disordered" evidence="10">
    <location>
        <begin position="1"/>
        <end position="41"/>
    </location>
</feature>
<organism evidence="12 13">
    <name type="scientific">Merluccius polli</name>
    <name type="common">Benguela hake</name>
    <name type="synonym">Merluccius cadenati</name>
    <dbReference type="NCBI Taxonomy" id="89951"/>
    <lineage>
        <taxon>Eukaryota</taxon>
        <taxon>Metazoa</taxon>
        <taxon>Chordata</taxon>
        <taxon>Craniata</taxon>
        <taxon>Vertebrata</taxon>
        <taxon>Euteleostomi</taxon>
        <taxon>Actinopterygii</taxon>
        <taxon>Neopterygii</taxon>
        <taxon>Teleostei</taxon>
        <taxon>Neoteleostei</taxon>
        <taxon>Acanthomorphata</taxon>
        <taxon>Zeiogadaria</taxon>
        <taxon>Gadariae</taxon>
        <taxon>Gadiformes</taxon>
        <taxon>Gadoidei</taxon>
        <taxon>Merlucciidae</taxon>
        <taxon>Merluccius</taxon>
    </lineage>
</organism>
<evidence type="ECO:0000256" key="1">
    <source>
        <dbReference type="ARBA" id="ARBA00002838"/>
    </source>
</evidence>
<evidence type="ECO:0000256" key="4">
    <source>
        <dbReference type="ARBA" id="ARBA00022231"/>
    </source>
</evidence>
<evidence type="ECO:0000313" key="12">
    <source>
        <dbReference type="EMBL" id="KAK0156301.1"/>
    </source>
</evidence>
<dbReference type="EMBL" id="JAOPHQ010000015">
    <property type="protein sequence ID" value="KAK0156301.1"/>
    <property type="molecule type" value="Genomic_DNA"/>
</dbReference>